<dbReference type="Proteomes" id="UP000298285">
    <property type="component" value="Unassembled WGS sequence"/>
</dbReference>
<evidence type="ECO:0000256" key="1">
    <source>
        <dbReference type="SAM" id="Phobius"/>
    </source>
</evidence>
<dbReference type="InterPro" id="IPR023346">
    <property type="entry name" value="Lysozyme-like_dom_sf"/>
</dbReference>
<comment type="caution">
    <text evidence="3">The sequence shown here is derived from an EMBL/GenBank/DDBJ whole genome shotgun (WGS) entry which is preliminary data.</text>
</comment>
<evidence type="ECO:0000259" key="2">
    <source>
        <dbReference type="Pfam" id="PF00912"/>
    </source>
</evidence>
<evidence type="ECO:0000313" key="4">
    <source>
        <dbReference type="Proteomes" id="UP000298285"/>
    </source>
</evidence>
<dbReference type="Gene3D" id="1.10.3810.10">
    <property type="entry name" value="Biosynthetic peptidoglycan transglycosylase-like"/>
    <property type="match status" value="1"/>
</dbReference>
<keyword evidence="1" id="KW-1133">Transmembrane helix</keyword>
<dbReference type="Pfam" id="PF00912">
    <property type="entry name" value="Transgly"/>
    <property type="match status" value="1"/>
</dbReference>
<gene>
    <name evidence="3" type="ORF">E4T88_14465</name>
</gene>
<dbReference type="OrthoDB" id="1429825at2"/>
<feature type="domain" description="Glycosyl transferase family 51" evidence="2">
    <location>
        <begin position="107"/>
        <end position="199"/>
    </location>
</feature>
<proteinExistence type="predicted"/>
<keyword evidence="1" id="KW-0812">Transmembrane</keyword>
<dbReference type="InterPro" id="IPR001264">
    <property type="entry name" value="Glyco_trans_51"/>
</dbReference>
<evidence type="ECO:0000313" key="3">
    <source>
        <dbReference type="EMBL" id="TFU87295.1"/>
    </source>
</evidence>
<dbReference type="InterPro" id="IPR036950">
    <property type="entry name" value="PBP_transglycosylase"/>
</dbReference>
<sequence>MEKEMTKRKKNILLIIFIFPITIIIGMLYFVKLGGYFILNKAETGIYINDIKNSPELPNRFYEIYNIIYPDALDNNAWEHFLNKTLEKNDSPCACEEVIYISWHPLHTKTSEVILLTSLTEDYASQKECLRYYASKFVFPNKIIGVRNAAVQYFHKQIYFLSDSEFTELILIMKNPFIYNKKRYPNRVRADINNILKKLHNS</sequence>
<dbReference type="EMBL" id="SPPK01000005">
    <property type="protein sequence ID" value="TFU87295.1"/>
    <property type="molecule type" value="Genomic_DNA"/>
</dbReference>
<reference evidence="3 4" key="1">
    <citation type="submission" date="2019-03" db="EMBL/GenBank/DDBJ databases">
        <title>Diversity of the mouse oral microbiome.</title>
        <authorList>
            <person name="Joseph S."/>
            <person name="Aduse-Opoku J."/>
            <person name="Curtis M."/>
            <person name="Wade W."/>
            <person name="Hashim A."/>
        </authorList>
    </citation>
    <scope>NUCLEOTIDE SEQUENCE [LARGE SCALE GENOMIC DNA]</scope>
    <source>
        <strain evidence="3 4">P11</strain>
    </source>
</reference>
<dbReference type="SUPFAM" id="SSF53955">
    <property type="entry name" value="Lysozyme-like"/>
    <property type="match status" value="1"/>
</dbReference>
<name>A0A4Y9IL94_9BACT</name>
<protein>
    <submittedName>
        <fullName evidence="3">ABC transporter substrate-binding protein</fullName>
    </submittedName>
</protein>
<feature type="transmembrane region" description="Helical" evidence="1">
    <location>
        <begin position="12"/>
        <end position="31"/>
    </location>
</feature>
<keyword evidence="1" id="KW-0472">Membrane</keyword>
<dbReference type="AlphaFoldDB" id="A0A4Y9IL94"/>
<organism evidence="3 4">
    <name type="scientific">Dysgonomonas mossii</name>
    <dbReference type="NCBI Taxonomy" id="163665"/>
    <lineage>
        <taxon>Bacteria</taxon>
        <taxon>Pseudomonadati</taxon>
        <taxon>Bacteroidota</taxon>
        <taxon>Bacteroidia</taxon>
        <taxon>Bacteroidales</taxon>
        <taxon>Dysgonomonadaceae</taxon>
        <taxon>Dysgonomonas</taxon>
    </lineage>
</organism>
<accession>A0A4Y9IL94</accession>